<protein>
    <submittedName>
        <fullName evidence="4">SORL protein</fullName>
    </submittedName>
</protein>
<dbReference type="Gene3D" id="2.60.40.10">
    <property type="entry name" value="Immunoglobulins"/>
    <property type="match status" value="3"/>
</dbReference>
<dbReference type="PROSITE" id="PS50853">
    <property type="entry name" value="FN3"/>
    <property type="match status" value="3"/>
</dbReference>
<dbReference type="InterPro" id="IPR013783">
    <property type="entry name" value="Ig-like_fold"/>
</dbReference>
<evidence type="ECO:0000256" key="1">
    <source>
        <dbReference type="ARBA" id="ARBA00022737"/>
    </source>
</evidence>
<dbReference type="AlphaFoldDB" id="A0A0N4U3V0"/>
<evidence type="ECO:0000313" key="4">
    <source>
        <dbReference type="WBParaSite" id="DME_0000141801-mRNA-1"/>
    </source>
</evidence>
<dbReference type="PANTHER" id="PTHR46708:SF2">
    <property type="entry name" value="FIBRONECTIN TYPE-III DOMAIN-CONTAINING PROTEIN"/>
    <property type="match status" value="1"/>
</dbReference>
<dbReference type="InterPro" id="IPR036116">
    <property type="entry name" value="FN3_sf"/>
</dbReference>
<evidence type="ECO:0000259" key="2">
    <source>
        <dbReference type="PROSITE" id="PS50853"/>
    </source>
</evidence>
<dbReference type="Proteomes" id="UP000038040">
    <property type="component" value="Unplaced"/>
</dbReference>
<dbReference type="Pfam" id="PF00041">
    <property type="entry name" value="fn3"/>
    <property type="match status" value="1"/>
</dbReference>
<evidence type="ECO:0000313" key="3">
    <source>
        <dbReference type="Proteomes" id="UP000038040"/>
    </source>
</evidence>
<dbReference type="PANTHER" id="PTHR46708">
    <property type="entry name" value="TENASCIN"/>
    <property type="match status" value="1"/>
</dbReference>
<sequence>LNHLRLDLPNLRHGDEIHAQVRAERGGHVIEDWSQTLIISVSRRLLVDNLSVDDNGFLPPLDFTAIILSPSSVRLEWTPNNPNIFVKILKLFSGLHYIINVKQLTSKTGEPLFQRQIKVVANNFALGNLKPGEHYEMTIRTALSPEQMSDTAAIVEITMPKDDEYFEVGNLVISSHFQSSGQGIVNLTWDVPPHIQRKIKSYDVEYKEMNDNNWQKLQFIGQIPSATLKNLKSGTEYLLKIKTTLHGDVSTESGHFKFRTPEVLMNPINKVDVIYTNEMDSVRLHWVLEPSIIAINEVFGYDVYLTEDKDLPESQWKYLYSSENSVSVNALKSGTTYYIKINVRKTDGTVVRSTVYYTDRQELPLQQWNRMDIYNADQVISSKNFYHLGHDHPQPRIVRGLGD</sequence>
<feature type="domain" description="Fibronectin type-III" evidence="2">
    <location>
        <begin position="167"/>
        <end position="263"/>
    </location>
</feature>
<dbReference type="InterPro" id="IPR050991">
    <property type="entry name" value="ECM_Regulatory_Proteins"/>
</dbReference>
<keyword evidence="1" id="KW-0677">Repeat</keyword>
<accession>A0A0N4U3V0</accession>
<organism evidence="3 4">
    <name type="scientific">Dracunculus medinensis</name>
    <name type="common">Guinea worm</name>
    <dbReference type="NCBI Taxonomy" id="318479"/>
    <lineage>
        <taxon>Eukaryota</taxon>
        <taxon>Metazoa</taxon>
        <taxon>Ecdysozoa</taxon>
        <taxon>Nematoda</taxon>
        <taxon>Chromadorea</taxon>
        <taxon>Rhabditida</taxon>
        <taxon>Spirurina</taxon>
        <taxon>Dracunculoidea</taxon>
        <taxon>Dracunculidae</taxon>
        <taxon>Dracunculus</taxon>
    </lineage>
</organism>
<dbReference type="SMART" id="SM00060">
    <property type="entry name" value="FN3"/>
    <property type="match status" value="3"/>
</dbReference>
<dbReference type="InterPro" id="IPR003961">
    <property type="entry name" value="FN3_dom"/>
</dbReference>
<feature type="domain" description="Fibronectin type-III" evidence="2">
    <location>
        <begin position="267"/>
        <end position="363"/>
    </location>
</feature>
<feature type="domain" description="Fibronectin type-III" evidence="2">
    <location>
        <begin position="59"/>
        <end position="162"/>
    </location>
</feature>
<name>A0A0N4U3V0_DRAME</name>
<reference evidence="4" key="1">
    <citation type="submission" date="2016-04" db="UniProtKB">
        <authorList>
            <consortium name="WormBaseParasite"/>
        </authorList>
    </citation>
    <scope>IDENTIFICATION</scope>
</reference>
<dbReference type="WBParaSite" id="DME_0000141801-mRNA-1">
    <property type="protein sequence ID" value="DME_0000141801-mRNA-1"/>
    <property type="gene ID" value="DME_0000141801"/>
</dbReference>
<proteinExistence type="predicted"/>
<dbReference type="SUPFAM" id="SSF49265">
    <property type="entry name" value="Fibronectin type III"/>
    <property type="match status" value="2"/>
</dbReference>
<dbReference type="CDD" id="cd00063">
    <property type="entry name" value="FN3"/>
    <property type="match status" value="3"/>
</dbReference>